<evidence type="ECO:0000313" key="1">
    <source>
        <dbReference type="EMBL" id="CAH3142245.1"/>
    </source>
</evidence>
<dbReference type="SUPFAM" id="SSF49899">
    <property type="entry name" value="Concanavalin A-like lectins/glucanases"/>
    <property type="match status" value="1"/>
</dbReference>
<protein>
    <submittedName>
        <fullName evidence="1">Uncharacterized protein</fullName>
    </submittedName>
</protein>
<reference evidence="1 2" key="1">
    <citation type="submission" date="2022-05" db="EMBL/GenBank/DDBJ databases">
        <authorList>
            <consortium name="Genoscope - CEA"/>
            <person name="William W."/>
        </authorList>
    </citation>
    <scope>NUCLEOTIDE SEQUENCE [LARGE SCALE GENOMIC DNA]</scope>
</reference>
<dbReference type="Gene3D" id="2.60.120.200">
    <property type="match status" value="1"/>
</dbReference>
<evidence type="ECO:0000313" key="2">
    <source>
        <dbReference type="Proteomes" id="UP001159427"/>
    </source>
</evidence>
<dbReference type="EMBL" id="CALNXI010000832">
    <property type="protein sequence ID" value="CAH3142245.1"/>
    <property type="molecule type" value="Genomic_DNA"/>
</dbReference>
<proteinExistence type="predicted"/>
<comment type="caution">
    <text evidence="1">The sequence shown here is derived from an EMBL/GenBank/DDBJ whole genome shotgun (WGS) entry which is preliminary data.</text>
</comment>
<accession>A0ABN8PIE0</accession>
<gene>
    <name evidence="1" type="ORF">PEVE_00042436</name>
</gene>
<keyword evidence="2" id="KW-1185">Reference proteome</keyword>
<sequence>PRSNLKSLTGIPSAPIALQYCPMKTVPCTACSFATGANSNVAEATIDTNEANLVFGQCYLPGHTGFFESKFTFVGKMAGFSVWDYAMSDQDISELFKSCAAGEGNVMSMADFQGSGKVQKIQGPCQSK</sequence>
<organism evidence="1 2">
    <name type="scientific">Porites evermanni</name>
    <dbReference type="NCBI Taxonomy" id="104178"/>
    <lineage>
        <taxon>Eukaryota</taxon>
        <taxon>Metazoa</taxon>
        <taxon>Cnidaria</taxon>
        <taxon>Anthozoa</taxon>
        <taxon>Hexacorallia</taxon>
        <taxon>Scleractinia</taxon>
        <taxon>Fungiina</taxon>
        <taxon>Poritidae</taxon>
        <taxon>Porites</taxon>
    </lineage>
</organism>
<name>A0ABN8PIE0_9CNID</name>
<dbReference type="InterPro" id="IPR013320">
    <property type="entry name" value="ConA-like_dom_sf"/>
</dbReference>
<dbReference type="Proteomes" id="UP001159427">
    <property type="component" value="Unassembled WGS sequence"/>
</dbReference>
<feature type="non-terminal residue" evidence="1">
    <location>
        <position position="1"/>
    </location>
</feature>